<evidence type="ECO:0000313" key="1">
    <source>
        <dbReference type="EMBL" id="SDQ14120.1"/>
    </source>
</evidence>
<proteinExistence type="predicted"/>
<dbReference type="PIRSF" id="PIRSF033736">
    <property type="entry name" value="UCP033763"/>
    <property type="match status" value="1"/>
</dbReference>
<keyword evidence="2" id="KW-1185">Reference proteome</keyword>
<dbReference type="AlphaFoldDB" id="A0A1H0YGF9"/>
<sequence length="153" mass="16197">MPTNAPEPTSPPASGHLSSPAAHEELCVLVIDEELPRWLASNATAVLGVALGAHGLIQAGPELPDTDGHYHPGIGTTPLPVLASPREELPALRLKAINSNITVLDFNDAARNSRSYDEYEQKLLTESIGYLGLALFGARKAVKSVSGNLKSLR</sequence>
<name>A0A1H0YGF9_9ACTN</name>
<gene>
    <name evidence="1" type="ORF">SAMN04489718_0434</name>
</gene>
<dbReference type="Pfam" id="PF09391">
    <property type="entry name" value="DUF2000"/>
    <property type="match status" value="1"/>
</dbReference>
<accession>A0A1H0YGF9</accession>
<evidence type="ECO:0000313" key="2">
    <source>
        <dbReference type="Proteomes" id="UP000199301"/>
    </source>
</evidence>
<evidence type="ECO:0008006" key="3">
    <source>
        <dbReference type="Google" id="ProtNLM"/>
    </source>
</evidence>
<dbReference type="InterPro" id="IPR017021">
    <property type="entry name" value="UCP033763"/>
</dbReference>
<dbReference type="OrthoDB" id="3692042at2"/>
<protein>
    <recommendedName>
        <fullName evidence="3">DUF2000 domain-containing protein</fullName>
    </recommendedName>
</protein>
<reference evidence="2" key="1">
    <citation type="submission" date="2016-10" db="EMBL/GenBank/DDBJ databases">
        <authorList>
            <person name="Varghese N."/>
            <person name="Submissions S."/>
        </authorList>
    </citation>
    <scope>NUCLEOTIDE SEQUENCE [LARGE SCALE GENOMIC DNA]</scope>
    <source>
        <strain evidence="2">DSM 45459</strain>
    </source>
</reference>
<dbReference type="EMBL" id="FNKO01000001">
    <property type="protein sequence ID" value="SDQ14120.1"/>
    <property type="molecule type" value="Genomic_DNA"/>
</dbReference>
<dbReference type="SUPFAM" id="SSF102462">
    <property type="entry name" value="Peptidyl-tRNA hydrolase II"/>
    <property type="match status" value="1"/>
</dbReference>
<dbReference type="Proteomes" id="UP000199301">
    <property type="component" value="Unassembled WGS sequence"/>
</dbReference>
<dbReference type="Gene3D" id="3.40.1490.10">
    <property type="entry name" value="Bit1"/>
    <property type="match status" value="1"/>
</dbReference>
<dbReference type="InterPro" id="IPR018988">
    <property type="entry name" value="DUF2000"/>
</dbReference>
<organism evidence="1 2">
    <name type="scientific">Actinopolyspora saharensis</name>
    <dbReference type="NCBI Taxonomy" id="995062"/>
    <lineage>
        <taxon>Bacteria</taxon>
        <taxon>Bacillati</taxon>
        <taxon>Actinomycetota</taxon>
        <taxon>Actinomycetes</taxon>
        <taxon>Actinopolysporales</taxon>
        <taxon>Actinopolysporaceae</taxon>
        <taxon>Actinopolyspora</taxon>
    </lineage>
</organism>
<dbReference type="InterPro" id="IPR023476">
    <property type="entry name" value="Pep_tRNA_hydro_II_dom_sf"/>
</dbReference>